<proteinExistence type="inferred from homology"/>
<name>A0A8J3H1D0_9RHOB</name>
<reference evidence="7" key="1">
    <citation type="journal article" date="2014" name="Int. J. Syst. Evol. Microbiol.">
        <title>Complete genome sequence of Corynebacterium casei LMG S-19264T (=DSM 44701T), isolated from a smear-ripened cheese.</title>
        <authorList>
            <consortium name="US DOE Joint Genome Institute (JGI-PGF)"/>
            <person name="Walter F."/>
            <person name="Albersmeier A."/>
            <person name="Kalinowski J."/>
            <person name="Ruckert C."/>
        </authorList>
    </citation>
    <scope>NUCLEOTIDE SEQUENCE</scope>
    <source>
        <strain evidence="7">KCTC 42650</strain>
    </source>
</reference>
<dbReference type="PANTHER" id="PTHR12918">
    <property type="entry name" value="CYSTEINE DIOXYGENASE"/>
    <property type="match status" value="1"/>
</dbReference>
<dbReference type="Proteomes" id="UP000626220">
    <property type="component" value="Unassembled WGS sequence"/>
</dbReference>
<dbReference type="RefSeq" id="WP_189681863.1">
    <property type="nucleotide sequence ID" value="NZ_BNCJ01000015.1"/>
</dbReference>
<dbReference type="Pfam" id="PF05995">
    <property type="entry name" value="CDO_I"/>
    <property type="match status" value="1"/>
</dbReference>
<dbReference type="GO" id="GO:0016702">
    <property type="term" value="F:oxidoreductase activity, acting on single donors with incorporation of molecular oxygen, incorporation of two atoms of oxygen"/>
    <property type="evidence" value="ECO:0007669"/>
    <property type="project" value="InterPro"/>
</dbReference>
<dbReference type="AlphaFoldDB" id="A0A8J3H1D0"/>
<comment type="similarity">
    <text evidence="1">Belongs to the cysteine dioxygenase family.</text>
</comment>
<dbReference type="EMBL" id="BNCJ01000015">
    <property type="protein sequence ID" value="GHF64488.1"/>
    <property type="molecule type" value="Genomic_DNA"/>
</dbReference>
<dbReference type="Gene3D" id="1.20.5.440">
    <property type="entry name" value="ATP synthase delta/epsilon subunit, C-terminal domain"/>
    <property type="match status" value="1"/>
</dbReference>
<evidence type="ECO:0000256" key="5">
    <source>
        <dbReference type="ARBA" id="ARBA00023004"/>
    </source>
</evidence>
<dbReference type="CDD" id="cd10548">
    <property type="entry name" value="cupin_CDO"/>
    <property type="match status" value="1"/>
</dbReference>
<keyword evidence="5 6" id="KW-0408">Iron</keyword>
<feature type="binding site" evidence="6">
    <location>
        <position position="141"/>
    </location>
    <ligand>
        <name>Fe cation</name>
        <dbReference type="ChEBI" id="CHEBI:24875"/>
        <note>catalytic</note>
    </ligand>
</feature>
<evidence type="ECO:0000256" key="4">
    <source>
        <dbReference type="ARBA" id="ARBA00023002"/>
    </source>
</evidence>
<dbReference type="PANTHER" id="PTHR12918:SF1">
    <property type="entry name" value="CYSTEINE DIOXYGENASE TYPE 1"/>
    <property type="match status" value="1"/>
</dbReference>
<feature type="binding site" evidence="6">
    <location>
        <position position="90"/>
    </location>
    <ligand>
        <name>Fe cation</name>
        <dbReference type="ChEBI" id="CHEBI:24875"/>
        <note>catalytic</note>
    </ligand>
</feature>
<feature type="binding site" evidence="6">
    <location>
        <position position="92"/>
    </location>
    <ligand>
        <name>Fe cation</name>
        <dbReference type="ChEBI" id="CHEBI:24875"/>
        <note>catalytic</note>
    </ligand>
</feature>
<evidence type="ECO:0000256" key="6">
    <source>
        <dbReference type="PIRSR" id="PIRSR610300-51"/>
    </source>
</evidence>
<dbReference type="InterPro" id="IPR010300">
    <property type="entry name" value="CDO_1"/>
</dbReference>
<evidence type="ECO:0000256" key="3">
    <source>
        <dbReference type="ARBA" id="ARBA00022964"/>
    </source>
</evidence>
<evidence type="ECO:0000313" key="8">
    <source>
        <dbReference type="Proteomes" id="UP000626220"/>
    </source>
</evidence>
<comment type="caution">
    <text evidence="7">The sequence shown here is derived from an EMBL/GenBank/DDBJ whole genome shotgun (WGS) entry which is preliminary data.</text>
</comment>
<reference evidence="7" key="2">
    <citation type="submission" date="2020-09" db="EMBL/GenBank/DDBJ databases">
        <authorList>
            <person name="Sun Q."/>
            <person name="Kim S."/>
        </authorList>
    </citation>
    <scope>NUCLEOTIDE SEQUENCE</scope>
    <source>
        <strain evidence="7">KCTC 42650</strain>
    </source>
</reference>
<keyword evidence="4" id="KW-0560">Oxidoreductase</keyword>
<keyword evidence="2 6" id="KW-0479">Metal-binding</keyword>
<dbReference type="SUPFAM" id="SSF51182">
    <property type="entry name" value="RmlC-like cupins"/>
    <property type="match status" value="1"/>
</dbReference>
<accession>A0A8J3H1D0</accession>
<dbReference type="GO" id="GO:0008198">
    <property type="term" value="F:ferrous iron binding"/>
    <property type="evidence" value="ECO:0007669"/>
    <property type="project" value="TreeGrafter"/>
</dbReference>
<keyword evidence="3 7" id="KW-0223">Dioxygenase</keyword>
<protein>
    <submittedName>
        <fullName evidence="7">3-mercaptopropionate dioxygenase</fullName>
    </submittedName>
</protein>
<keyword evidence="8" id="KW-1185">Reference proteome</keyword>
<organism evidence="7 8">
    <name type="scientific">Seohaeicola zhoushanensis</name>
    <dbReference type="NCBI Taxonomy" id="1569283"/>
    <lineage>
        <taxon>Bacteria</taxon>
        <taxon>Pseudomonadati</taxon>
        <taxon>Pseudomonadota</taxon>
        <taxon>Alphaproteobacteria</taxon>
        <taxon>Rhodobacterales</taxon>
        <taxon>Roseobacteraceae</taxon>
        <taxon>Seohaeicola</taxon>
    </lineage>
</organism>
<sequence length="196" mass="21472">MAEQLNTGRLRHFLSELSALVSRANGDEAIILKDGADLLRNLVAVDDWLPADCAQGRPQGYQQHLLYCDPQERFSVVSFVWGPGQETPVHDHTVWGLVGQLRGSERSIGYELRDGRMTPTDNAVLQTGEVVAVSPRVGDIHKVSNAETDRDSISIHVYGANIGAVRRHVFASDGKESTFISGYSNTTLPNIWGMTG</sequence>
<evidence type="ECO:0000256" key="2">
    <source>
        <dbReference type="ARBA" id="ARBA00022723"/>
    </source>
</evidence>
<dbReference type="InterPro" id="IPR014710">
    <property type="entry name" value="RmlC-like_jellyroll"/>
</dbReference>
<evidence type="ECO:0000256" key="1">
    <source>
        <dbReference type="ARBA" id="ARBA00006622"/>
    </source>
</evidence>
<evidence type="ECO:0000313" key="7">
    <source>
        <dbReference type="EMBL" id="GHF64488.1"/>
    </source>
</evidence>
<dbReference type="InterPro" id="IPR011051">
    <property type="entry name" value="RmlC_Cupin_sf"/>
</dbReference>
<dbReference type="Gene3D" id="2.60.120.10">
    <property type="entry name" value="Jelly Rolls"/>
    <property type="match status" value="1"/>
</dbReference>
<gene>
    <name evidence="7" type="ORF">GCM10017056_39730</name>
</gene>